<evidence type="ECO:0000313" key="3">
    <source>
        <dbReference type="Proteomes" id="UP000315289"/>
    </source>
</evidence>
<sequence>MSTENINKEDNKSSYGNNVNPKKFDKRIAIVTGSDSGIGQAIAIAFAKQGANIVITHHKDSKGTEETKKAVENEGQLAIVVGLDQKNPSSIEKVFQETKNKLGIPTILVNNAGADSTGKNVKDMSIEEWDDRIRTNLYGPFYFCKYFLKELENSNEKASIINITSVHQEIPRAGASDYCAAKGALRNLTYCLALEVAEKNITVNNIAPGMVLTPFNQEAVDNPKVREQQVQSIPVKRAAKPEEIANAAVFLASDESSYIHGTTLFIDGGLMQYQGQGA</sequence>
<dbReference type="GO" id="GO:0032787">
    <property type="term" value="P:monocarboxylic acid metabolic process"/>
    <property type="evidence" value="ECO:0007669"/>
    <property type="project" value="UniProtKB-ARBA"/>
</dbReference>
<dbReference type="FunFam" id="3.40.50.720:FF:000084">
    <property type="entry name" value="Short-chain dehydrogenase reductase"/>
    <property type="match status" value="1"/>
</dbReference>
<evidence type="ECO:0000256" key="1">
    <source>
        <dbReference type="ARBA" id="ARBA00006484"/>
    </source>
</evidence>
<reference evidence="2 3" key="1">
    <citation type="journal article" date="2019" name="Front. Microbiol.">
        <title>Ammonia Oxidation by the Arctic Terrestrial Thaumarchaeote Candidatus Nitrosocosmicus arcticus Is Stimulated by Increasing Temperatures.</title>
        <authorList>
            <person name="Alves R.J.E."/>
            <person name="Kerou M."/>
            <person name="Zappe A."/>
            <person name="Bittner R."/>
            <person name="Abby S.S."/>
            <person name="Schmidt H.A."/>
            <person name="Pfeifer K."/>
            <person name="Schleper C."/>
        </authorList>
    </citation>
    <scope>NUCLEOTIDE SEQUENCE [LARGE SCALE GENOMIC DNA]</scope>
    <source>
        <strain evidence="2 3">Kfb</strain>
    </source>
</reference>
<protein>
    <submittedName>
        <fullName evidence="2">3-oxoacyl-[acyl-carrier-protein] reductase / short chain alcohol dehydrogenase</fullName>
    </submittedName>
</protein>
<dbReference type="Proteomes" id="UP000315289">
    <property type="component" value="Unassembled WGS sequence"/>
</dbReference>
<gene>
    <name evidence="2" type="primary">fabG3</name>
    <name evidence="2" type="ORF">NARC_70016</name>
</gene>
<dbReference type="PANTHER" id="PTHR42879">
    <property type="entry name" value="3-OXOACYL-(ACYL-CARRIER-PROTEIN) REDUCTASE"/>
    <property type="match status" value="1"/>
</dbReference>
<dbReference type="InterPro" id="IPR036291">
    <property type="entry name" value="NAD(P)-bd_dom_sf"/>
</dbReference>
<dbReference type="PANTHER" id="PTHR42879:SF2">
    <property type="entry name" value="3-OXOACYL-[ACYL-CARRIER-PROTEIN] REDUCTASE FABG"/>
    <property type="match status" value="1"/>
</dbReference>
<comment type="caution">
    <text evidence="2">The sequence shown here is derived from an EMBL/GenBank/DDBJ whole genome shotgun (WGS) entry which is preliminary data.</text>
</comment>
<dbReference type="InterPro" id="IPR002347">
    <property type="entry name" value="SDR_fam"/>
</dbReference>
<dbReference type="EMBL" id="VOAH01000007">
    <property type="protein sequence ID" value="TVP40439.1"/>
    <property type="molecule type" value="Genomic_DNA"/>
</dbReference>
<comment type="similarity">
    <text evidence="1">Belongs to the short-chain dehydrogenases/reductases (SDR) family.</text>
</comment>
<dbReference type="InterPro" id="IPR050259">
    <property type="entry name" value="SDR"/>
</dbReference>
<dbReference type="SUPFAM" id="SSF51735">
    <property type="entry name" value="NAD(P)-binding Rossmann-fold domains"/>
    <property type="match status" value="1"/>
</dbReference>
<dbReference type="InterPro" id="IPR020904">
    <property type="entry name" value="Sc_DH/Rdtase_CS"/>
</dbReference>
<name>A0A557SV02_9ARCH</name>
<dbReference type="Gene3D" id="3.40.50.720">
    <property type="entry name" value="NAD(P)-binding Rossmann-like Domain"/>
    <property type="match status" value="1"/>
</dbReference>
<organism evidence="2 3">
    <name type="scientific">Candidatus Nitrosocosmicus arcticus</name>
    <dbReference type="NCBI Taxonomy" id="2035267"/>
    <lineage>
        <taxon>Archaea</taxon>
        <taxon>Nitrososphaerota</taxon>
        <taxon>Nitrososphaeria</taxon>
        <taxon>Nitrososphaerales</taxon>
        <taxon>Nitrososphaeraceae</taxon>
        <taxon>Candidatus Nitrosocosmicus</taxon>
    </lineage>
</organism>
<accession>A0A557SV02</accession>
<dbReference type="PRINTS" id="PR00080">
    <property type="entry name" value="SDRFAMILY"/>
</dbReference>
<keyword evidence="3" id="KW-1185">Reference proteome</keyword>
<proteinExistence type="inferred from homology"/>
<evidence type="ECO:0000313" key="2">
    <source>
        <dbReference type="EMBL" id="TVP40439.1"/>
    </source>
</evidence>
<dbReference type="Pfam" id="PF13561">
    <property type="entry name" value="adh_short_C2"/>
    <property type="match status" value="1"/>
</dbReference>
<dbReference type="PRINTS" id="PR00081">
    <property type="entry name" value="GDHRDH"/>
</dbReference>
<dbReference type="AlphaFoldDB" id="A0A557SV02"/>
<dbReference type="PROSITE" id="PS00061">
    <property type="entry name" value="ADH_SHORT"/>
    <property type="match status" value="1"/>
</dbReference>